<evidence type="ECO:0000256" key="2">
    <source>
        <dbReference type="ARBA" id="ARBA00022723"/>
    </source>
</evidence>
<dbReference type="GO" id="GO:0046872">
    <property type="term" value="F:metal ion binding"/>
    <property type="evidence" value="ECO:0007669"/>
    <property type="project" value="UniProtKB-KW"/>
</dbReference>
<dbReference type="GO" id="GO:0008237">
    <property type="term" value="F:metallopeptidase activity"/>
    <property type="evidence" value="ECO:0007669"/>
    <property type="project" value="UniProtKB-KW"/>
</dbReference>
<dbReference type="AlphaFoldDB" id="A0A3P3RGK3"/>
<dbReference type="GO" id="GO:0000502">
    <property type="term" value="C:proteasome complex"/>
    <property type="evidence" value="ECO:0007669"/>
    <property type="project" value="UniProtKB-KW"/>
</dbReference>
<evidence type="ECO:0000256" key="4">
    <source>
        <dbReference type="ARBA" id="ARBA00022833"/>
    </source>
</evidence>
<keyword evidence="5" id="KW-0482">Metalloprotease</keyword>
<dbReference type="GO" id="GO:0006508">
    <property type="term" value="P:proteolysis"/>
    <property type="evidence" value="ECO:0007669"/>
    <property type="project" value="UniProtKB-KW"/>
</dbReference>
<evidence type="ECO:0000259" key="6">
    <source>
        <dbReference type="PROSITE" id="PS50249"/>
    </source>
</evidence>
<dbReference type="InterPro" id="IPR028090">
    <property type="entry name" value="JAB_dom_prok"/>
</dbReference>
<dbReference type="EMBL" id="RRCH01000011">
    <property type="protein sequence ID" value="RRJ32068.1"/>
    <property type="molecule type" value="Genomic_DNA"/>
</dbReference>
<accession>A0A3P3RGK3</accession>
<keyword evidence="8" id="KW-1185">Reference proteome</keyword>
<proteinExistence type="predicted"/>
<dbReference type="SUPFAM" id="SSF102712">
    <property type="entry name" value="JAB1/MPN domain"/>
    <property type="match status" value="1"/>
</dbReference>
<evidence type="ECO:0000256" key="5">
    <source>
        <dbReference type="ARBA" id="ARBA00023049"/>
    </source>
</evidence>
<dbReference type="InterPro" id="IPR037518">
    <property type="entry name" value="MPN"/>
</dbReference>
<protein>
    <submittedName>
        <fullName evidence="7">Proteasome protein</fullName>
    </submittedName>
</protein>
<dbReference type="OrthoDB" id="4612at2157"/>
<comment type="caution">
    <text evidence="7">The sequence shown here is derived from an EMBL/GenBank/DDBJ whole genome shotgun (WGS) entry which is preliminary data.</text>
</comment>
<name>A0A3P3RGK3_9EURY</name>
<keyword evidence="2" id="KW-0479">Metal-binding</keyword>
<sequence>MRLFRSDEILGIAEETLTFAREAAENTHPDEYMGLLRGEDARSLGLEKSGTVITDVLVVPGTESSPVSATMKTNMVPNDRQAVGSVHSHPNGVLQPSDADIATFGSGSVHIILGAPYGESDWQAFDRDGTPTELSVLDVALSDPEEQFFDFTQADIDKELRR</sequence>
<evidence type="ECO:0000313" key="7">
    <source>
        <dbReference type="EMBL" id="RRJ32068.1"/>
    </source>
</evidence>
<feature type="domain" description="MPN" evidence="6">
    <location>
        <begin position="2"/>
        <end position="131"/>
    </location>
</feature>
<keyword evidence="3" id="KW-0378">Hydrolase</keyword>
<dbReference type="Gene3D" id="3.40.140.10">
    <property type="entry name" value="Cytidine Deaminase, domain 2"/>
    <property type="match status" value="1"/>
</dbReference>
<dbReference type="CDD" id="cd08072">
    <property type="entry name" value="MPN_archaeal"/>
    <property type="match status" value="1"/>
</dbReference>
<keyword evidence="4" id="KW-0862">Zinc</keyword>
<dbReference type="RefSeq" id="WP_124954208.1">
    <property type="nucleotide sequence ID" value="NZ_RRCH01000011.1"/>
</dbReference>
<keyword evidence="1" id="KW-0645">Protease</keyword>
<dbReference type="PROSITE" id="PS50249">
    <property type="entry name" value="MPN"/>
    <property type="match status" value="1"/>
</dbReference>
<evidence type="ECO:0000313" key="8">
    <source>
        <dbReference type="Proteomes" id="UP000282322"/>
    </source>
</evidence>
<keyword evidence="7" id="KW-0647">Proteasome</keyword>
<reference evidence="7 8" key="1">
    <citation type="submission" date="2018-11" db="EMBL/GenBank/DDBJ databases">
        <title>Taxonoimc description of Halomarina strain SPP-AMP-1.</title>
        <authorList>
            <person name="Pal Y."/>
            <person name="Srinivasana K."/>
            <person name="Verma A."/>
            <person name="Kumar P."/>
        </authorList>
    </citation>
    <scope>NUCLEOTIDE SEQUENCE [LARGE SCALE GENOMIC DNA]</scope>
    <source>
        <strain evidence="7 8">SPP-AMP-1</strain>
    </source>
</reference>
<dbReference type="Proteomes" id="UP000282322">
    <property type="component" value="Unassembled WGS sequence"/>
</dbReference>
<organism evidence="7 8">
    <name type="scientific">Halocatena pleomorpha</name>
    <dbReference type="NCBI Taxonomy" id="1785090"/>
    <lineage>
        <taxon>Archaea</taxon>
        <taxon>Methanobacteriati</taxon>
        <taxon>Methanobacteriota</taxon>
        <taxon>Stenosarchaea group</taxon>
        <taxon>Halobacteria</taxon>
        <taxon>Halobacteriales</taxon>
        <taxon>Natronomonadaceae</taxon>
        <taxon>Halocatena</taxon>
    </lineage>
</organism>
<dbReference type="Pfam" id="PF14464">
    <property type="entry name" value="Prok-JAB"/>
    <property type="match status" value="1"/>
</dbReference>
<evidence type="ECO:0000256" key="3">
    <source>
        <dbReference type="ARBA" id="ARBA00022801"/>
    </source>
</evidence>
<gene>
    <name evidence="7" type="ORF">EIK79_05445</name>
</gene>
<evidence type="ECO:0000256" key="1">
    <source>
        <dbReference type="ARBA" id="ARBA00022670"/>
    </source>
</evidence>